<dbReference type="InterPro" id="IPR050383">
    <property type="entry name" value="GlyoxalaseI/FosfomycinResist"/>
</dbReference>
<dbReference type="GO" id="GO:0016829">
    <property type="term" value="F:lyase activity"/>
    <property type="evidence" value="ECO:0007669"/>
    <property type="project" value="UniProtKB-KW"/>
</dbReference>
<keyword evidence="2" id="KW-0560">Oxidoreductase</keyword>
<dbReference type="OrthoDB" id="9795618at2"/>
<gene>
    <name evidence="2" type="ORF">DES53_12065</name>
</gene>
<evidence type="ECO:0000313" key="3">
    <source>
        <dbReference type="Proteomes" id="UP000253426"/>
    </source>
</evidence>
<dbReference type="EMBL" id="QNRR01000020">
    <property type="protein sequence ID" value="RBP35696.1"/>
    <property type="molecule type" value="Genomic_DNA"/>
</dbReference>
<dbReference type="PANTHER" id="PTHR21366:SF14">
    <property type="entry name" value="GLYOXALASE DOMAIN-CONTAINING PROTEIN 5"/>
    <property type="match status" value="1"/>
</dbReference>
<proteinExistence type="predicted"/>
<sequence>MRLEHIDHVALRCASPEATKDWYVNTLGFEHVFPGQWSGNPIMLRLGSTYLTLFPQKEGAPPAANGQAWHLALRAATYADFREAQSELEGKGVSFQFQDHEISHSIYFFDPDGFLLEITTYDIVDGARESNPA</sequence>
<keyword evidence="2" id="KW-0223">Dioxygenase</keyword>
<feature type="domain" description="VOC" evidence="1">
    <location>
        <begin position="5"/>
        <end position="121"/>
    </location>
</feature>
<evidence type="ECO:0000313" key="2">
    <source>
        <dbReference type="EMBL" id="RBP35696.1"/>
    </source>
</evidence>
<keyword evidence="3" id="KW-1185">Reference proteome</keyword>
<dbReference type="InterPro" id="IPR037523">
    <property type="entry name" value="VOC_core"/>
</dbReference>
<dbReference type="SUPFAM" id="SSF54593">
    <property type="entry name" value="Glyoxalase/Bleomycin resistance protein/Dihydroxybiphenyl dioxygenase"/>
    <property type="match status" value="1"/>
</dbReference>
<dbReference type="PANTHER" id="PTHR21366">
    <property type="entry name" value="GLYOXALASE FAMILY PROTEIN"/>
    <property type="match status" value="1"/>
</dbReference>
<dbReference type="InterPro" id="IPR029068">
    <property type="entry name" value="Glyas_Bleomycin-R_OHBP_Dase"/>
</dbReference>
<dbReference type="AlphaFoldDB" id="A0A366H347"/>
<comment type="caution">
    <text evidence="2">The sequence shown here is derived from an EMBL/GenBank/DDBJ whole genome shotgun (WGS) entry which is preliminary data.</text>
</comment>
<dbReference type="Proteomes" id="UP000253426">
    <property type="component" value="Unassembled WGS sequence"/>
</dbReference>
<dbReference type="RefSeq" id="WP_113962241.1">
    <property type="nucleotide sequence ID" value="NZ_QNRR01000020.1"/>
</dbReference>
<dbReference type="Pfam" id="PF00903">
    <property type="entry name" value="Glyoxalase"/>
    <property type="match status" value="1"/>
</dbReference>
<reference evidence="2 3" key="1">
    <citation type="submission" date="2018-06" db="EMBL/GenBank/DDBJ databases">
        <title>Genomic Encyclopedia of Type Strains, Phase IV (KMG-IV): sequencing the most valuable type-strain genomes for metagenomic binning, comparative biology and taxonomic classification.</title>
        <authorList>
            <person name="Goeker M."/>
        </authorList>
    </citation>
    <scope>NUCLEOTIDE SEQUENCE [LARGE SCALE GENOMIC DNA]</scope>
    <source>
        <strain evidence="2 3">DSM 25532</strain>
    </source>
</reference>
<dbReference type="Gene3D" id="3.10.180.10">
    <property type="entry name" value="2,3-Dihydroxybiphenyl 1,2-Dioxygenase, domain 1"/>
    <property type="match status" value="1"/>
</dbReference>
<evidence type="ECO:0000259" key="1">
    <source>
        <dbReference type="PROSITE" id="PS51819"/>
    </source>
</evidence>
<protein>
    <submittedName>
        <fullName evidence="2">Catechol 2,3-dioxygenase-like lactoylglutathione lyase family enzyme</fullName>
    </submittedName>
</protein>
<organism evidence="2 3">
    <name type="scientific">Roseimicrobium gellanilyticum</name>
    <dbReference type="NCBI Taxonomy" id="748857"/>
    <lineage>
        <taxon>Bacteria</taxon>
        <taxon>Pseudomonadati</taxon>
        <taxon>Verrucomicrobiota</taxon>
        <taxon>Verrucomicrobiia</taxon>
        <taxon>Verrucomicrobiales</taxon>
        <taxon>Verrucomicrobiaceae</taxon>
        <taxon>Roseimicrobium</taxon>
    </lineage>
</organism>
<dbReference type="GO" id="GO:0051213">
    <property type="term" value="F:dioxygenase activity"/>
    <property type="evidence" value="ECO:0007669"/>
    <property type="project" value="UniProtKB-KW"/>
</dbReference>
<accession>A0A366H347</accession>
<dbReference type="PROSITE" id="PS51819">
    <property type="entry name" value="VOC"/>
    <property type="match status" value="1"/>
</dbReference>
<name>A0A366H347_9BACT</name>
<keyword evidence="2" id="KW-0456">Lyase</keyword>
<dbReference type="InterPro" id="IPR004360">
    <property type="entry name" value="Glyas_Fos-R_dOase_dom"/>
</dbReference>